<dbReference type="RefSeq" id="WP_231739912.1">
    <property type="nucleotide sequence ID" value="NZ_CP036267.1"/>
</dbReference>
<dbReference type="PANTHER" id="PTHR36440">
    <property type="entry name" value="PUTATIVE (AFU_ORTHOLOGUE AFUA_8G07350)-RELATED"/>
    <property type="match status" value="1"/>
</dbReference>
<dbReference type="InterPro" id="IPR013096">
    <property type="entry name" value="Cupin_2"/>
</dbReference>
<sequence length="158" mass="17083">MENALKRSGEGPSVWVVGDLYTIKASGAETGGAFTQIEVSVPPGSGPPPHVHHREDEAFYVIEGEFEVHVDDEVLTANTGDWVTLAKESLHSFRNIGESVGRMLILATPAGLDDFFLEAGRTATDTSLDSATVTEEDKQRLLDISPKYGIDIKAPRES</sequence>
<organism evidence="2 3">
    <name type="scientific">Thalassoglobus polymorphus</name>
    <dbReference type="NCBI Taxonomy" id="2527994"/>
    <lineage>
        <taxon>Bacteria</taxon>
        <taxon>Pseudomonadati</taxon>
        <taxon>Planctomycetota</taxon>
        <taxon>Planctomycetia</taxon>
        <taxon>Planctomycetales</taxon>
        <taxon>Planctomycetaceae</taxon>
        <taxon>Thalassoglobus</taxon>
    </lineage>
</organism>
<dbReference type="InterPro" id="IPR011051">
    <property type="entry name" value="RmlC_Cupin_sf"/>
</dbReference>
<proteinExistence type="predicted"/>
<feature type="domain" description="Cupin type-2" evidence="1">
    <location>
        <begin position="39"/>
        <end position="104"/>
    </location>
</feature>
<keyword evidence="2" id="KW-0560">Oxidoreductase</keyword>
<reference evidence="2 3" key="1">
    <citation type="submission" date="2019-02" db="EMBL/GenBank/DDBJ databases">
        <title>Deep-cultivation of Planctomycetes and their phenomic and genomic characterization uncovers novel biology.</title>
        <authorList>
            <person name="Wiegand S."/>
            <person name="Jogler M."/>
            <person name="Boedeker C."/>
            <person name="Pinto D."/>
            <person name="Vollmers J."/>
            <person name="Rivas-Marin E."/>
            <person name="Kohn T."/>
            <person name="Peeters S.H."/>
            <person name="Heuer A."/>
            <person name="Rast P."/>
            <person name="Oberbeckmann S."/>
            <person name="Bunk B."/>
            <person name="Jeske O."/>
            <person name="Meyerdierks A."/>
            <person name="Storesund J.E."/>
            <person name="Kallscheuer N."/>
            <person name="Luecker S."/>
            <person name="Lage O.M."/>
            <person name="Pohl T."/>
            <person name="Merkel B.J."/>
            <person name="Hornburger P."/>
            <person name="Mueller R.-W."/>
            <person name="Bruemmer F."/>
            <person name="Labrenz M."/>
            <person name="Spormann A.M."/>
            <person name="Op den Camp H."/>
            <person name="Overmann J."/>
            <person name="Amann R."/>
            <person name="Jetten M.S.M."/>
            <person name="Mascher T."/>
            <person name="Medema M.H."/>
            <person name="Devos D.P."/>
            <person name="Kaster A.-K."/>
            <person name="Ovreas L."/>
            <person name="Rohde M."/>
            <person name="Galperin M.Y."/>
            <person name="Jogler C."/>
        </authorList>
    </citation>
    <scope>NUCLEOTIDE SEQUENCE [LARGE SCALE GENOMIC DNA]</scope>
    <source>
        <strain evidence="2 3">Mal48</strain>
    </source>
</reference>
<dbReference type="AlphaFoldDB" id="A0A517QJF5"/>
<dbReference type="Proteomes" id="UP000315724">
    <property type="component" value="Chromosome"/>
</dbReference>
<evidence type="ECO:0000313" key="3">
    <source>
        <dbReference type="Proteomes" id="UP000315724"/>
    </source>
</evidence>
<protein>
    <submittedName>
        <fullName evidence="2">Quercetin 2,3-dioxygenase</fullName>
        <ecNumber evidence="2">1.13.11.24</ecNumber>
    </submittedName>
</protein>
<accession>A0A517QJF5</accession>
<dbReference type="Gene3D" id="2.60.120.10">
    <property type="entry name" value="Jelly Rolls"/>
    <property type="match status" value="1"/>
</dbReference>
<gene>
    <name evidence="2" type="primary">qdoI</name>
    <name evidence="2" type="ORF">Mal48_09220</name>
</gene>
<dbReference type="GO" id="GO:0008127">
    <property type="term" value="F:quercetin 2,3-dioxygenase activity"/>
    <property type="evidence" value="ECO:0007669"/>
    <property type="project" value="UniProtKB-EC"/>
</dbReference>
<dbReference type="EC" id="1.13.11.24" evidence="2"/>
<keyword evidence="3" id="KW-1185">Reference proteome</keyword>
<dbReference type="EMBL" id="CP036267">
    <property type="protein sequence ID" value="QDT31687.1"/>
    <property type="molecule type" value="Genomic_DNA"/>
</dbReference>
<name>A0A517QJF5_9PLAN</name>
<keyword evidence="2" id="KW-0223">Dioxygenase</keyword>
<dbReference type="Pfam" id="PF07883">
    <property type="entry name" value="Cupin_2"/>
    <property type="match status" value="1"/>
</dbReference>
<evidence type="ECO:0000259" key="1">
    <source>
        <dbReference type="Pfam" id="PF07883"/>
    </source>
</evidence>
<dbReference type="KEGG" id="tpol:Mal48_09220"/>
<dbReference type="PANTHER" id="PTHR36440:SF1">
    <property type="entry name" value="PUTATIVE (AFU_ORTHOLOGUE AFUA_8G07350)-RELATED"/>
    <property type="match status" value="1"/>
</dbReference>
<dbReference type="InterPro" id="IPR014710">
    <property type="entry name" value="RmlC-like_jellyroll"/>
</dbReference>
<dbReference type="SUPFAM" id="SSF51182">
    <property type="entry name" value="RmlC-like cupins"/>
    <property type="match status" value="1"/>
</dbReference>
<evidence type="ECO:0000313" key="2">
    <source>
        <dbReference type="EMBL" id="QDT31687.1"/>
    </source>
</evidence>
<dbReference type="InterPro" id="IPR053146">
    <property type="entry name" value="QDO-like"/>
</dbReference>